<dbReference type="EMBL" id="FNWV01000008">
    <property type="protein sequence ID" value="SEH71756.1"/>
    <property type="molecule type" value="Genomic_DNA"/>
</dbReference>
<feature type="domain" description="Dockerin" evidence="1">
    <location>
        <begin position="490"/>
        <end position="556"/>
    </location>
</feature>
<dbReference type="AlphaFoldDB" id="A0A1H6KIN9"/>
<dbReference type="Proteomes" id="UP000183190">
    <property type="component" value="Unassembled WGS sequence"/>
</dbReference>
<dbReference type="InterPro" id="IPR014867">
    <property type="entry name" value="Spore_coat_CotH_CotH2/3/7"/>
</dbReference>
<dbReference type="InterPro" id="IPR008979">
    <property type="entry name" value="Galactose-bd-like_sf"/>
</dbReference>
<reference evidence="2 3" key="1">
    <citation type="submission" date="2016-10" db="EMBL/GenBank/DDBJ databases">
        <authorList>
            <person name="de Groot N.N."/>
        </authorList>
    </citation>
    <scope>NUCLEOTIDE SEQUENCE [LARGE SCALE GENOMIC DNA]</scope>
    <source>
        <strain evidence="2 3">YAD2003</strain>
    </source>
</reference>
<evidence type="ECO:0000313" key="2">
    <source>
        <dbReference type="EMBL" id="SEH71756.1"/>
    </source>
</evidence>
<dbReference type="OrthoDB" id="9803752at2"/>
<accession>A0A1H6KIN9</accession>
<organism evidence="2 3">
    <name type="scientific">Ruminococcus flavefaciens</name>
    <dbReference type="NCBI Taxonomy" id="1265"/>
    <lineage>
        <taxon>Bacteria</taxon>
        <taxon>Bacillati</taxon>
        <taxon>Bacillota</taxon>
        <taxon>Clostridia</taxon>
        <taxon>Eubacteriales</taxon>
        <taxon>Oscillospiraceae</taxon>
        <taxon>Ruminococcus</taxon>
    </lineage>
</organism>
<gene>
    <name evidence="2" type="ORF">SAMN02910265_02281</name>
</gene>
<dbReference type="Gene3D" id="1.10.1330.10">
    <property type="entry name" value="Dockerin domain"/>
    <property type="match status" value="1"/>
</dbReference>
<dbReference type="SUPFAM" id="SSF63446">
    <property type="entry name" value="Type I dockerin domain"/>
    <property type="match status" value="1"/>
</dbReference>
<evidence type="ECO:0000313" key="3">
    <source>
        <dbReference type="Proteomes" id="UP000183190"/>
    </source>
</evidence>
<proteinExistence type="predicted"/>
<dbReference type="GO" id="GO:0004553">
    <property type="term" value="F:hydrolase activity, hydrolyzing O-glycosyl compounds"/>
    <property type="evidence" value="ECO:0007669"/>
    <property type="project" value="InterPro"/>
</dbReference>
<dbReference type="PROSITE" id="PS51766">
    <property type="entry name" value="DOCKERIN"/>
    <property type="match status" value="1"/>
</dbReference>
<name>A0A1H6KIN9_RUMFL</name>
<dbReference type="RefSeq" id="WP_074717446.1">
    <property type="nucleotide sequence ID" value="NZ_FNWV01000008.1"/>
</dbReference>
<dbReference type="InterPro" id="IPR036439">
    <property type="entry name" value="Dockerin_dom_sf"/>
</dbReference>
<dbReference type="InterPro" id="IPR002105">
    <property type="entry name" value="Dockerin_1_rpt"/>
</dbReference>
<dbReference type="Pfam" id="PF08757">
    <property type="entry name" value="CotH"/>
    <property type="match status" value="1"/>
</dbReference>
<dbReference type="CDD" id="cd14256">
    <property type="entry name" value="Dockerin_I"/>
    <property type="match status" value="1"/>
</dbReference>
<evidence type="ECO:0000259" key="1">
    <source>
        <dbReference type="PROSITE" id="PS51766"/>
    </source>
</evidence>
<sequence length="556" mass="62418">MRGNLTLFADKKSYRFKFQKKENPLGVGDGAAKSWNLVANYYDASLLRNMTAYHLGDMMDNMPYSANTRSVEVYVNGEYQGVYLLCEAVNVAKSRIAITEEPSLIEDNGYLIELSRYAKENVFTVDCCTYEVKSDVSTDQTVAEQQIGYISDYTEKALHALKSGNKSDIEQYIDVSSLVDNCIAYGICKDVDAGWDSYYLSKDAGGKLTFHPMWDYDLALGNNTEAKGIESAVGMGIFDVTDCSASSNSWLCYALNCDWLRQMIVERWNEKLSEIQTLPDFVTSEAAVHQDSYDRNFTKWDLLGKPIYNEPEEEAALATHQAHAQYLADWLTQRITWLDNYYHSDDFTNGVFLDENNKAIDTKNAVYVSILNYWGMTGEVDANSPGFTAQAGSGFGQALSSGLMMQEGHKYKISYDYSGASTAKLSYRLQANHDNYRGYESDSVSVAAEQQHYEKIFTAGTTDFNCSLAFNFSGSGEVKIEHLSFVPVEDEYLVGDVNADGTFDIEDVVLLQKWLLAVPNTDLKNWKAADLCKDDKLDVFDLCLMKRELLKKMGGV</sequence>
<protein>
    <submittedName>
        <fullName evidence="2">Carbohydrate binding domain-containing protein</fullName>
    </submittedName>
</protein>
<dbReference type="GO" id="GO:0000272">
    <property type="term" value="P:polysaccharide catabolic process"/>
    <property type="evidence" value="ECO:0007669"/>
    <property type="project" value="InterPro"/>
</dbReference>
<dbReference type="Gene3D" id="2.60.120.260">
    <property type="entry name" value="Galactose-binding domain-like"/>
    <property type="match status" value="1"/>
</dbReference>
<dbReference type="InterPro" id="IPR016134">
    <property type="entry name" value="Dockerin_dom"/>
</dbReference>
<dbReference type="Pfam" id="PF00404">
    <property type="entry name" value="Dockerin_1"/>
    <property type="match status" value="1"/>
</dbReference>
<dbReference type="SUPFAM" id="SSF49785">
    <property type="entry name" value="Galactose-binding domain-like"/>
    <property type="match status" value="1"/>
</dbReference>